<sequence>VSEPPHLGNLCSSYVPESPLLDSVECLKESSAKDSEHHKCGIVSKLNSKEEEDKPCNEIAGISESSSFLSEPPDIRNWFPDYVYESPELGESERFFLDGSNGEDEELVNQDKDHQTISSYEVVIEGKQRATRFLKDYTSLADVTLGNQSLGKDNKKVQEENSLPGDDLCCERENLEDKAFPSQHISPVIGDHKSSLENGSFPCKEQRKEDIFREAGSVSFKSSIKPSKCYRKSPTKLACRKNFIDAMQTKNKTEIHQLSP</sequence>
<proteinExistence type="predicted"/>
<feature type="region of interest" description="Disordered" evidence="1">
    <location>
        <begin position="180"/>
        <end position="201"/>
    </location>
</feature>
<dbReference type="AlphaFoldDB" id="A0A9Q0G6A7"/>
<feature type="non-terminal residue" evidence="2">
    <location>
        <position position="260"/>
    </location>
</feature>
<reference evidence="2" key="2">
    <citation type="journal article" date="2023" name="Plants (Basel)">
        <title>Annotation of the Turnera subulata (Passifloraceae) Draft Genome Reveals the S-Locus Evolved after the Divergence of Turneroideae from Passifloroideae in a Stepwise Manner.</title>
        <authorList>
            <person name="Henning P.M."/>
            <person name="Roalson E.H."/>
            <person name="Mir W."/>
            <person name="McCubbin A.G."/>
            <person name="Shore J.S."/>
        </authorList>
    </citation>
    <scope>NUCLEOTIDE SEQUENCE</scope>
    <source>
        <strain evidence="2">F60SS</strain>
    </source>
</reference>
<dbReference type="PANTHER" id="PTHR36368:SF1">
    <property type="entry name" value="ATP-DEPENDENT CASEINOLYTIC PROTEASE_CROTONASE FAMILY PROTEIN"/>
    <property type="match status" value="1"/>
</dbReference>
<accession>A0A9Q0G6A7</accession>
<protein>
    <submittedName>
        <fullName evidence="2">Uncharacterized protein</fullName>
    </submittedName>
</protein>
<evidence type="ECO:0000256" key="1">
    <source>
        <dbReference type="SAM" id="MobiDB-lite"/>
    </source>
</evidence>
<comment type="caution">
    <text evidence="2">The sequence shown here is derived from an EMBL/GenBank/DDBJ whole genome shotgun (WGS) entry which is preliminary data.</text>
</comment>
<dbReference type="PANTHER" id="PTHR36368">
    <property type="entry name" value="ATP-DEPENDENT CASEINOLYTIC PROTEASE/CROTONASE FAMILY PROTEIN"/>
    <property type="match status" value="1"/>
</dbReference>
<evidence type="ECO:0000313" key="3">
    <source>
        <dbReference type="Proteomes" id="UP001141552"/>
    </source>
</evidence>
<dbReference type="Proteomes" id="UP001141552">
    <property type="component" value="Unassembled WGS sequence"/>
</dbReference>
<dbReference type="OrthoDB" id="1847229at2759"/>
<evidence type="ECO:0000313" key="2">
    <source>
        <dbReference type="EMBL" id="KAJ4842992.1"/>
    </source>
</evidence>
<organism evidence="2 3">
    <name type="scientific">Turnera subulata</name>
    <dbReference type="NCBI Taxonomy" id="218843"/>
    <lineage>
        <taxon>Eukaryota</taxon>
        <taxon>Viridiplantae</taxon>
        <taxon>Streptophyta</taxon>
        <taxon>Embryophyta</taxon>
        <taxon>Tracheophyta</taxon>
        <taxon>Spermatophyta</taxon>
        <taxon>Magnoliopsida</taxon>
        <taxon>eudicotyledons</taxon>
        <taxon>Gunneridae</taxon>
        <taxon>Pentapetalae</taxon>
        <taxon>rosids</taxon>
        <taxon>fabids</taxon>
        <taxon>Malpighiales</taxon>
        <taxon>Passifloraceae</taxon>
        <taxon>Turnera</taxon>
    </lineage>
</organism>
<name>A0A9Q0G6A7_9ROSI</name>
<keyword evidence="3" id="KW-1185">Reference proteome</keyword>
<reference evidence="2" key="1">
    <citation type="submission" date="2022-02" db="EMBL/GenBank/DDBJ databases">
        <authorList>
            <person name="Henning P.M."/>
            <person name="McCubbin A.G."/>
            <person name="Shore J.S."/>
        </authorList>
    </citation>
    <scope>NUCLEOTIDE SEQUENCE</scope>
    <source>
        <strain evidence="2">F60SS</strain>
        <tissue evidence="2">Leaves</tissue>
    </source>
</reference>
<gene>
    <name evidence="2" type="ORF">Tsubulata_049745</name>
</gene>
<dbReference type="EMBL" id="JAKUCV010002343">
    <property type="protein sequence ID" value="KAJ4842992.1"/>
    <property type="molecule type" value="Genomic_DNA"/>
</dbReference>